<proteinExistence type="predicted"/>
<accession>A0A117NSQ8</accession>
<keyword evidence="2" id="KW-1185">Reference proteome</keyword>
<dbReference type="Proteomes" id="UP000055045">
    <property type="component" value="Unassembled WGS sequence"/>
</dbReference>
<dbReference type="AlphaFoldDB" id="A0A117NSQ8"/>
<reference evidence="1 2" key="1">
    <citation type="submission" date="2015-10" db="EMBL/GenBank/DDBJ databases">
        <title>Genome sequencing of Penicillium freii.</title>
        <authorList>
            <person name="Nguyen H.D."/>
            <person name="Visagie C.M."/>
            <person name="Seifert K.A."/>
        </authorList>
    </citation>
    <scope>NUCLEOTIDE SEQUENCE [LARGE SCALE GENOMIC DNA]</scope>
    <source>
        <strain evidence="1 2">DAOM 242723</strain>
    </source>
</reference>
<name>A0A117NSQ8_PENFR</name>
<sequence length="92" mass="10637">MSLVSEQVINEALGCQCHGEIRSMVDRENSRGGRSWLRLPRYVSIIAFKLEGNTFWSRQLYTCNFLTISSHKIIGICFIHLSVHREYIYTGV</sequence>
<evidence type="ECO:0000313" key="1">
    <source>
        <dbReference type="EMBL" id="KUM66664.1"/>
    </source>
</evidence>
<protein>
    <submittedName>
        <fullName evidence="1">Uncharacterized protein</fullName>
    </submittedName>
</protein>
<gene>
    <name evidence="1" type="ORF">ACN42_g393</name>
</gene>
<dbReference type="EMBL" id="LLXE01000005">
    <property type="protein sequence ID" value="KUM66664.1"/>
    <property type="molecule type" value="Genomic_DNA"/>
</dbReference>
<comment type="caution">
    <text evidence="1">The sequence shown here is derived from an EMBL/GenBank/DDBJ whole genome shotgun (WGS) entry which is preliminary data.</text>
</comment>
<organism evidence="1 2">
    <name type="scientific">Penicillium freii</name>
    <dbReference type="NCBI Taxonomy" id="48697"/>
    <lineage>
        <taxon>Eukaryota</taxon>
        <taxon>Fungi</taxon>
        <taxon>Dikarya</taxon>
        <taxon>Ascomycota</taxon>
        <taxon>Pezizomycotina</taxon>
        <taxon>Eurotiomycetes</taxon>
        <taxon>Eurotiomycetidae</taxon>
        <taxon>Eurotiales</taxon>
        <taxon>Aspergillaceae</taxon>
        <taxon>Penicillium</taxon>
    </lineage>
</organism>
<evidence type="ECO:0000313" key="2">
    <source>
        <dbReference type="Proteomes" id="UP000055045"/>
    </source>
</evidence>